<feature type="chain" id="PRO_5038670565" evidence="1">
    <location>
        <begin position="20"/>
        <end position="763"/>
    </location>
</feature>
<dbReference type="Pfam" id="PF13715">
    <property type="entry name" value="CarbopepD_reg_2"/>
    <property type="match status" value="1"/>
</dbReference>
<keyword evidence="2" id="KW-0645">Protease</keyword>
<evidence type="ECO:0000313" key="2">
    <source>
        <dbReference type="EMBL" id="HIT39618.1"/>
    </source>
</evidence>
<dbReference type="SUPFAM" id="SSF56935">
    <property type="entry name" value="Porins"/>
    <property type="match status" value="1"/>
</dbReference>
<protein>
    <submittedName>
        <fullName evidence="2">Carboxypeptidase-like regulatory domain-containing protein</fullName>
    </submittedName>
</protein>
<evidence type="ECO:0000256" key="1">
    <source>
        <dbReference type="SAM" id="SignalP"/>
    </source>
</evidence>
<organism evidence="2 3">
    <name type="scientific">Candidatus Caccoplasma intestinavium</name>
    <dbReference type="NCBI Taxonomy" id="2840716"/>
    <lineage>
        <taxon>Bacteria</taxon>
        <taxon>Pseudomonadati</taxon>
        <taxon>Bacteroidota</taxon>
        <taxon>Bacteroidia</taxon>
        <taxon>Bacteroidales</taxon>
        <taxon>Bacteroidaceae</taxon>
        <taxon>Bacteroidaceae incertae sedis</taxon>
        <taxon>Candidatus Caccoplasma</taxon>
    </lineage>
</organism>
<feature type="signal peptide" evidence="1">
    <location>
        <begin position="1"/>
        <end position="19"/>
    </location>
</feature>
<dbReference type="SUPFAM" id="SSF49464">
    <property type="entry name" value="Carboxypeptidase regulatory domain-like"/>
    <property type="match status" value="1"/>
</dbReference>
<reference evidence="2" key="1">
    <citation type="submission" date="2020-10" db="EMBL/GenBank/DDBJ databases">
        <authorList>
            <person name="Gilroy R."/>
        </authorList>
    </citation>
    <scope>NUCLEOTIDE SEQUENCE</scope>
    <source>
        <strain evidence="2">21143</strain>
    </source>
</reference>
<accession>A0A9D1GEP9</accession>
<dbReference type="EMBL" id="DVKT01000047">
    <property type="protein sequence ID" value="HIT39618.1"/>
    <property type="molecule type" value="Genomic_DNA"/>
</dbReference>
<dbReference type="InterPro" id="IPR008969">
    <property type="entry name" value="CarboxyPept-like_regulatory"/>
</dbReference>
<dbReference type="AlphaFoldDB" id="A0A9D1GEP9"/>
<sequence length="763" mass="89197">MSKSILFFLCLLLATTLSAQEIEIEGHVLDSERNDLIGAAVRCFDNDSLLVKSTVTDSKGDFTLHVPEGKRALRLRINYLGYKELTLILNPTEEKLIRLGDITLSENTVQVQEVTVIGKQTVRTEDKTMVYPTREQLRHAYDGYSALTSLMIPGVKANMQNSTPTYLDQEIFFCINGMEATQEEVNNLNPRDIKRVDFYPNGRSDYPEADVVLDYVLKERDYAGSVALNGKEQLNRPYGYGRGTIQYFQKKSEFALSVSDKYTHAKDRNESYTETTYGFPGKTIINTSNELPSRETNNHLSSYFNYIYKDKKQTVYSSFRMNRNMEKSDIWTRETFSNMPEIYTRRENKHSLDLQPALRMRYNRVLKNEQRLRVEWYGNRGNNDYKRWYAYHTDNVITSSYSNATDEKSWHTSFKTSYSKTFKNRSSLSVEGYQDFTRTDNRNIREGNASDVYLSRGNTRLYATYDYRIKNRLNLQFRLAEQLSFSRTRNRSSFDHQFIPSLQLTFTKKAHNLRIKASFRSTEPSASDMTTTEYKDNEYMLHTGNPALRNEWKFNSRISYTWTRNNLSLMPYIQNNGKTRTMYEKIDYSEKHGVFISRKENGGLGFSQQYGLNVQYEVIPQRLFIGAEGAYAHISSSLWKNFHYNAFFGIGGYTYFMYKGFSVNASCSYINKNFDPSTAVLSSRRIGMNIQVTYNIDNWNFSFYTYNPFLKGAYDTEYEQLTYTYKSHISKSRVETGNIFHLIINYRFTFGNKKHKFHNEDME</sequence>
<gene>
    <name evidence="2" type="ORF">IAD06_06230</name>
</gene>
<proteinExistence type="predicted"/>
<reference evidence="2" key="2">
    <citation type="journal article" date="2021" name="PeerJ">
        <title>Extensive microbial diversity within the chicken gut microbiome revealed by metagenomics and culture.</title>
        <authorList>
            <person name="Gilroy R."/>
            <person name="Ravi A."/>
            <person name="Getino M."/>
            <person name="Pursley I."/>
            <person name="Horton D.L."/>
            <person name="Alikhan N.F."/>
            <person name="Baker D."/>
            <person name="Gharbi K."/>
            <person name="Hall N."/>
            <person name="Watson M."/>
            <person name="Adriaenssens E.M."/>
            <person name="Foster-Nyarko E."/>
            <person name="Jarju S."/>
            <person name="Secka A."/>
            <person name="Antonio M."/>
            <person name="Oren A."/>
            <person name="Chaudhuri R.R."/>
            <person name="La Ragione R."/>
            <person name="Hildebrand F."/>
            <person name="Pallen M.J."/>
        </authorList>
    </citation>
    <scope>NUCLEOTIDE SEQUENCE</scope>
    <source>
        <strain evidence="2">21143</strain>
    </source>
</reference>
<name>A0A9D1GEP9_9BACT</name>
<dbReference type="Proteomes" id="UP000886722">
    <property type="component" value="Unassembled WGS sequence"/>
</dbReference>
<keyword evidence="1" id="KW-0732">Signal</keyword>
<keyword evidence="2" id="KW-0121">Carboxypeptidase</keyword>
<keyword evidence="2" id="KW-0378">Hydrolase</keyword>
<dbReference type="GO" id="GO:0004180">
    <property type="term" value="F:carboxypeptidase activity"/>
    <property type="evidence" value="ECO:0007669"/>
    <property type="project" value="UniProtKB-KW"/>
</dbReference>
<comment type="caution">
    <text evidence="2">The sequence shown here is derived from an EMBL/GenBank/DDBJ whole genome shotgun (WGS) entry which is preliminary data.</text>
</comment>
<evidence type="ECO:0000313" key="3">
    <source>
        <dbReference type="Proteomes" id="UP000886722"/>
    </source>
</evidence>